<dbReference type="EMBL" id="CAAHGQ010000030">
    <property type="protein sequence ID" value="VGQ13608.1"/>
    <property type="molecule type" value="Genomic_DNA"/>
</dbReference>
<proteinExistence type="predicted"/>
<dbReference type="Proteomes" id="UP000328848">
    <property type="component" value="Unassembled WGS sequence"/>
</dbReference>
<reference evidence="1 2" key="1">
    <citation type="submission" date="2019-04" db="EMBL/GenBank/DDBJ databases">
        <authorList>
            <person name="Brisse S."/>
            <person name="Rodrigues C."/>
        </authorList>
    </citation>
    <scope>NUCLEOTIDE SEQUENCE [LARGE SCALE GENOMIC DNA]</scope>
    <source>
        <strain evidence="1">SB5857</strain>
    </source>
</reference>
<sequence>MSTGHALFEIDTGSIALYRGDKELFRGALQNTMLYAYGLSGQTIINYEFDSDNGQSYMLVMDMSFIGADGHDSGDATKLITMQGDYTCKLNSL</sequence>
<comment type="caution">
    <text evidence="1">The sequence shown here is derived from an EMBL/GenBank/DDBJ whole genome shotgun (WGS) entry which is preliminary data.</text>
</comment>
<accession>A0A8B6J0N6</accession>
<gene>
    <name evidence="1" type="ORF">SB5857_04781</name>
</gene>
<evidence type="ECO:0000313" key="1">
    <source>
        <dbReference type="EMBL" id="VGQ13608.1"/>
    </source>
</evidence>
<name>A0A8B6J0N6_9ENTR</name>
<dbReference type="AlphaFoldDB" id="A0A8B6J0N6"/>
<protein>
    <submittedName>
        <fullName evidence="1">Uncharacterized protein</fullName>
    </submittedName>
</protein>
<evidence type="ECO:0000313" key="2">
    <source>
        <dbReference type="Proteomes" id="UP000328848"/>
    </source>
</evidence>
<organism evidence="1 2">
    <name type="scientific">Klebsiella africana</name>
    <dbReference type="NCBI Taxonomy" id="2489010"/>
    <lineage>
        <taxon>Bacteria</taxon>
        <taxon>Pseudomonadati</taxon>
        <taxon>Pseudomonadota</taxon>
        <taxon>Gammaproteobacteria</taxon>
        <taxon>Enterobacterales</taxon>
        <taxon>Enterobacteriaceae</taxon>
        <taxon>Klebsiella/Raoultella group</taxon>
        <taxon>Klebsiella</taxon>
    </lineage>
</organism>